<sequence length="226" mass="27037">MIKKKTTQKYYFSVEGETEQWYLKWLQDLINSTEASLYKVSIDCMPKNPIKLVKSITVTRKIDIYHFFDYESGEQIHVKRFLNTMDEMKRAEKLGKQIRYKSGYSNFTFDLWIILHMTDCYSSFADRSKYITPINKVFQESFQSMDEYKEENNFKRCLKKMDLSNVIDAVGRARKIMQRNRENGYTLHEYKGYQYYKENPSLASWQAIEKILSDCNLLPKSRRGMV</sequence>
<organism evidence="1 2">
    <name type="scientific">Candidatus Mediterraneibacter tabaqchaliae</name>
    <dbReference type="NCBI Taxonomy" id="2838689"/>
    <lineage>
        <taxon>Bacteria</taxon>
        <taxon>Bacillati</taxon>
        <taxon>Bacillota</taxon>
        <taxon>Clostridia</taxon>
        <taxon>Lachnospirales</taxon>
        <taxon>Lachnospiraceae</taxon>
        <taxon>Mediterraneibacter</taxon>
    </lineage>
</organism>
<evidence type="ECO:0000313" key="2">
    <source>
        <dbReference type="Proteomes" id="UP000823897"/>
    </source>
</evidence>
<gene>
    <name evidence="1" type="ORF">H9911_08615</name>
</gene>
<proteinExistence type="predicted"/>
<protein>
    <submittedName>
        <fullName evidence="1">RloB family protein</fullName>
    </submittedName>
</protein>
<accession>A0A9D2U1J5</accession>
<reference evidence="1" key="1">
    <citation type="journal article" date="2021" name="PeerJ">
        <title>Extensive microbial diversity within the chicken gut microbiome revealed by metagenomics and culture.</title>
        <authorList>
            <person name="Gilroy R."/>
            <person name="Ravi A."/>
            <person name="Getino M."/>
            <person name="Pursley I."/>
            <person name="Horton D.L."/>
            <person name="Alikhan N.F."/>
            <person name="Baker D."/>
            <person name="Gharbi K."/>
            <person name="Hall N."/>
            <person name="Watson M."/>
            <person name="Adriaenssens E.M."/>
            <person name="Foster-Nyarko E."/>
            <person name="Jarju S."/>
            <person name="Secka A."/>
            <person name="Antonio M."/>
            <person name="Oren A."/>
            <person name="Chaudhuri R.R."/>
            <person name="La Ragione R."/>
            <person name="Hildebrand F."/>
            <person name="Pallen M.J."/>
        </authorList>
    </citation>
    <scope>NUCLEOTIDE SEQUENCE</scope>
    <source>
        <strain evidence="1">ChiGjej3B3-11674</strain>
    </source>
</reference>
<comment type="caution">
    <text evidence="1">The sequence shown here is derived from an EMBL/GenBank/DDBJ whole genome shotgun (WGS) entry which is preliminary data.</text>
</comment>
<name>A0A9D2U1J5_9FIRM</name>
<reference evidence="1" key="2">
    <citation type="submission" date="2021-04" db="EMBL/GenBank/DDBJ databases">
        <authorList>
            <person name="Gilroy R."/>
        </authorList>
    </citation>
    <scope>NUCLEOTIDE SEQUENCE</scope>
    <source>
        <strain evidence="1">ChiGjej3B3-11674</strain>
    </source>
</reference>
<dbReference type="Proteomes" id="UP000823897">
    <property type="component" value="Unassembled WGS sequence"/>
</dbReference>
<dbReference type="InterPro" id="IPR025591">
    <property type="entry name" value="RloB"/>
</dbReference>
<dbReference type="Pfam" id="PF13707">
    <property type="entry name" value="RloB"/>
    <property type="match status" value="1"/>
</dbReference>
<evidence type="ECO:0000313" key="1">
    <source>
        <dbReference type="EMBL" id="HJD34586.1"/>
    </source>
</evidence>
<dbReference type="AlphaFoldDB" id="A0A9D2U1J5"/>
<dbReference type="EMBL" id="DWUV01000163">
    <property type="protein sequence ID" value="HJD34586.1"/>
    <property type="molecule type" value="Genomic_DNA"/>
</dbReference>